<dbReference type="PROSITE" id="PS00108">
    <property type="entry name" value="PROTEIN_KINASE_ST"/>
    <property type="match status" value="1"/>
</dbReference>
<dbReference type="InterPro" id="IPR001680">
    <property type="entry name" value="WD40_rpt"/>
</dbReference>
<dbReference type="Pfam" id="PF00400">
    <property type="entry name" value="WD40"/>
    <property type="match status" value="1"/>
</dbReference>
<dbReference type="CDD" id="cd14014">
    <property type="entry name" value="STKc_PknB_like"/>
    <property type="match status" value="1"/>
</dbReference>
<dbReference type="PANTHER" id="PTHR43289:SF34">
    <property type="entry name" value="SERINE_THREONINE-PROTEIN KINASE YBDM-RELATED"/>
    <property type="match status" value="1"/>
</dbReference>
<evidence type="ECO:0000256" key="2">
    <source>
        <dbReference type="ARBA" id="ARBA00022741"/>
    </source>
</evidence>
<dbReference type="Gene3D" id="2.130.10.10">
    <property type="entry name" value="YVTN repeat-like/Quinoprotein amine dehydrogenase"/>
    <property type="match status" value="3"/>
</dbReference>
<dbReference type="EMBL" id="CP036262">
    <property type="protein sequence ID" value="QDS96606.1"/>
    <property type="molecule type" value="Genomic_DNA"/>
</dbReference>
<dbReference type="KEGG" id="rml:FF011L_54180"/>
<organism evidence="8 9">
    <name type="scientific">Roseimaritima multifibrata</name>
    <dbReference type="NCBI Taxonomy" id="1930274"/>
    <lineage>
        <taxon>Bacteria</taxon>
        <taxon>Pseudomonadati</taxon>
        <taxon>Planctomycetota</taxon>
        <taxon>Planctomycetia</taxon>
        <taxon>Pirellulales</taxon>
        <taxon>Pirellulaceae</taxon>
        <taxon>Roseimaritima</taxon>
    </lineage>
</organism>
<keyword evidence="3 8" id="KW-0418">Kinase</keyword>
<dbReference type="EC" id="2.7.11.1" evidence="8"/>
<keyword evidence="5" id="KW-0175">Coiled coil</keyword>
<feature type="coiled-coil region" evidence="5">
    <location>
        <begin position="422"/>
        <end position="449"/>
    </location>
</feature>
<reference evidence="8 9" key="1">
    <citation type="submission" date="2019-02" db="EMBL/GenBank/DDBJ databases">
        <title>Deep-cultivation of Planctomycetes and their phenomic and genomic characterization uncovers novel biology.</title>
        <authorList>
            <person name="Wiegand S."/>
            <person name="Jogler M."/>
            <person name="Boedeker C."/>
            <person name="Pinto D."/>
            <person name="Vollmers J."/>
            <person name="Rivas-Marin E."/>
            <person name="Kohn T."/>
            <person name="Peeters S.H."/>
            <person name="Heuer A."/>
            <person name="Rast P."/>
            <person name="Oberbeckmann S."/>
            <person name="Bunk B."/>
            <person name="Jeske O."/>
            <person name="Meyerdierks A."/>
            <person name="Storesund J.E."/>
            <person name="Kallscheuer N."/>
            <person name="Luecker S."/>
            <person name="Lage O.M."/>
            <person name="Pohl T."/>
            <person name="Merkel B.J."/>
            <person name="Hornburger P."/>
            <person name="Mueller R.-W."/>
            <person name="Bruemmer F."/>
            <person name="Labrenz M."/>
            <person name="Spormann A.M."/>
            <person name="Op den Camp H."/>
            <person name="Overmann J."/>
            <person name="Amann R."/>
            <person name="Jetten M.S.M."/>
            <person name="Mascher T."/>
            <person name="Medema M.H."/>
            <person name="Devos D.P."/>
            <person name="Kaster A.-K."/>
            <person name="Ovreas L."/>
            <person name="Rohde M."/>
            <person name="Galperin M.Y."/>
            <person name="Jogler C."/>
        </authorList>
    </citation>
    <scope>NUCLEOTIDE SEQUENCE [LARGE SCALE GENOMIC DNA]</scope>
    <source>
        <strain evidence="8 9">FF011L</strain>
    </source>
</reference>
<keyword evidence="1 8" id="KW-0808">Transferase</keyword>
<name>A0A517MNZ8_9BACT</name>
<dbReference type="Pfam" id="PF00069">
    <property type="entry name" value="Pkinase"/>
    <property type="match status" value="1"/>
</dbReference>
<feature type="transmembrane region" description="Helical" evidence="6">
    <location>
        <begin position="386"/>
        <end position="408"/>
    </location>
</feature>
<dbReference type="InterPro" id="IPR015943">
    <property type="entry name" value="WD40/YVTN_repeat-like_dom_sf"/>
</dbReference>
<dbReference type="InterPro" id="IPR036322">
    <property type="entry name" value="WD40_repeat_dom_sf"/>
</dbReference>
<dbReference type="InterPro" id="IPR008271">
    <property type="entry name" value="Ser/Thr_kinase_AS"/>
</dbReference>
<evidence type="ECO:0000256" key="6">
    <source>
        <dbReference type="SAM" id="Phobius"/>
    </source>
</evidence>
<dbReference type="GO" id="GO:0005524">
    <property type="term" value="F:ATP binding"/>
    <property type="evidence" value="ECO:0007669"/>
    <property type="project" value="UniProtKB-KW"/>
</dbReference>
<evidence type="ECO:0000313" key="9">
    <source>
        <dbReference type="Proteomes" id="UP000320672"/>
    </source>
</evidence>
<feature type="domain" description="Protein kinase" evidence="7">
    <location>
        <begin position="85"/>
        <end position="360"/>
    </location>
</feature>
<dbReference type="SUPFAM" id="SSF50978">
    <property type="entry name" value="WD40 repeat-like"/>
    <property type="match status" value="1"/>
</dbReference>
<dbReference type="PROSITE" id="PS50011">
    <property type="entry name" value="PROTEIN_KINASE_DOM"/>
    <property type="match status" value="1"/>
</dbReference>
<evidence type="ECO:0000259" key="7">
    <source>
        <dbReference type="PROSITE" id="PS50011"/>
    </source>
</evidence>
<protein>
    <submittedName>
        <fullName evidence="8">Serine/threonine-protein kinase PknB</fullName>
        <ecNumber evidence="8">2.7.11.1</ecNumber>
    </submittedName>
</protein>
<evidence type="ECO:0000256" key="1">
    <source>
        <dbReference type="ARBA" id="ARBA00022679"/>
    </source>
</evidence>
<keyword evidence="4" id="KW-0067">ATP-binding</keyword>
<evidence type="ECO:0000256" key="4">
    <source>
        <dbReference type="ARBA" id="ARBA00022840"/>
    </source>
</evidence>
<evidence type="ECO:0000313" key="8">
    <source>
        <dbReference type="EMBL" id="QDS96606.1"/>
    </source>
</evidence>
<dbReference type="RefSeq" id="WP_145354724.1">
    <property type="nucleotide sequence ID" value="NZ_CP036262.1"/>
</dbReference>
<dbReference type="InterPro" id="IPR000719">
    <property type="entry name" value="Prot_kinase_dom"/>
</dbReference>
<dbReference type="InterPro" id="IPR011009">
    <property type="entry name" value="Kinase-like_dom_sf"/>
</dbReference>
<keyword evidence="6" id="KW-0472">Membrane</keyword>
<dbReference type="Gene3D" id="3.30.200.20">
    <property type="entry name" value="Phosphorylase Kinase, domain 1"/>
    <property type="match status" value="1"/>
</dbReference>
<dbReference type="PANTHER" id="PTHR43289">
    <property type="entry name" value="MITOGEN-ACTIVATED PROTEIN KINASE KINASE KINASE 20-RELATED"/>
    <property type="match status" value="1"/>
</dbReference>
<dbReference type="AlphaFoldDB" id="A0A517MNZ8"/>
<evidence type="ECO:0000256" key="3">
    <source>
        <dbReference type="ARBA" id="ARBA00022777"/>
    </source>
</evidence>
<gene>
    <name evidence="8" type="primary">pknB_23</name>
    <name evidence="8" type="ORF">FF011L_54180</name>
</gene>
<dbReference type="SUPFAM" id="SSF82171">
    <property type="entry name" value="DPP6 N-terminal domain-like"/>
    <property type="match status" value="1"/>
</dbReference>
<accession>A0A517MNZ8</accession>
<proteinExistence type="predicted"/>
<dbReference type="Gene3D" id="1.10.510.10">
    <property type="entry name" value="Transferase(Phosphotransferase) domain 1"/>
    <property type="match status" value="1"/>
</dbReference>
<dbReference type="SMART" id="SM00320">
    <property type="entry name" value="WD40"/>
    <property type="match status" value="6"/>
</dbReference>
<sequence>MDDATHDDASDDKSSTDTWVDDQRIYRLFSEWNALRAGGQNVSLEELCRDAPELIEPLRSCIAAMTDGEVVSRPRGEVPSQVGSYKVLRQIARGGSSSIYEAESSFPRRRVALKLLDASSSSPRIRSRFELEVRLLSALQHPGIVKVFDAGRVEMNGEERAFFTMEWIDGHGVGDYVRAQCKKGDWSTKKTVELLMGFCDALCYAHQSGVIHRDLKPANMLVDSEGRPRLIDFGIARVQPHSDMTIVAGLTSRTLVGTRPYMSPEQFDEDPSAVDARSDIYGLGVVFYELLTGKLPYDVRKRSFVQVAEVIRETPPVLPSTFDRSLRGDLETIVLTMLAKEPSERYATMQDLIADLRRYSQGFPVHAKRPTALVTFRRWCSRHPRAARLSAAAVLSLVSLSIIALWMASSAARRSDLLTTSNINLKIAKQRVEHQLEKIQRNESELRRSTLALQDSSDRMLRSNANSTLLRLSTLAERLPQEVQRKLDDEETFPASVRGFGWSLLNRMTRPDYRRFAADGGELTHVGLSADGKRVVSGGLAGIRVWDSGSLECLVHKKIVLAGNSQALDVSPTGDVVWFVSGNQKVSRLDVDQATVQDLPTGTQHKCTVICGVPGTDRYLVGDAQGSLALLAASEDQPLLWVHDVSDQPIISIALNEAGDNVGVVASDGKVEVLSLVSGQPVHRAQVGLDAAVHASWDAGLHWVSVSERTANTVLWDVRRDKLMKRWNYLGVSPQLLMSSASVSLSELKLILSGRGRVSRWAGRERESVLYDAWQFNVSVPSLESLNGDAPEASNGVDDEPRMIAVADDVPLLACALRGGDILLMPTETQAAARLLQTPYAAISGVCFSPDGKKLAVSGGGGNIDLYDFDTQTMRTVFEQSRGSVFRLRFDSQGRSLFALVPKNGLLEFPLQADNVSKQQSVDPKQRDFFLADQDIVGTCNAFQILEWDDAQRVTVGLARDAMVAVGTVDDGDCVTSARLPCPVGTRCLAILPGKNQFVTGGGNGAIDVWQTVPLKHLKRLGSAEGRIGGLAASPDGLVVASGHFGGSLLLWDTTIWQPQLILDTGLEAVRSAAFSPAGDRLAIAGGSGQIRMYETQHEASKD</sequence>
<dbReference type="SUPFAM" id="SSF56112">
    <property type="entry name" value="Protein kinase-like (PK-like)"/>
    <property type="match status" value="1"/>
</dbReference>
<dbReference type="Proteomes" id="UP000320672">
    <property type="component" value="Chromosome"/>
</dbReference>
<dbReference type="SMART" id="SM00220">
    <property type="entry name" value="S_TKc"/>
    <property type="match status" value="1"/>
</dbReference>
<dbReference type="OrthoDB" id="251414at2"/>
<evidence type="ECO:0000256" key="5">
    <source>
        <dbReference type="SAM" id="Coils"/>
    </source>
</evidence>
<keyword evidence="2" id="KW-0547">Nucleotide-binding</keyword>
<keyword evidence="6" id="KW-0812">Transmembrane</keyword>
<dbReference type="GO" id="GO:0004674">
    <property type="term" value="F:protein serine/threonine kinase activity"/>
    <property type="evidence" value="ECO:0007669"/>
    <property type="project" value="UniProtKB-EC"/>
</dbReference>
<keyword evidence="6" id="KW-1133">Transmembrane helix</keyword>
<keyword evidence="9" id="KW-1185">Reference proteome</keyword>